<reference evidence="1" key="1">
    <citation type="journal article" date="2019" name="MBio">
        <title>Virus Genomes from Deep Sea Sediments Expand the Ocean Megavirome and Support Independent Origins of Viral Gigantism.</title>
        <authorList>
            <person name="Backstrom D."/>
            <person name="Yutin N."/>
            <person name="Jorgensen S.L."/>
            <person name="Dharamshi J."/>
            <person name="Homa F."/>
            <person name="Zaremba-Niedwiedzka K."/>
            <person name="Spang A."/>
            <person name="Wolf Y.I."/>
            <person name="Koonin E.V."/>
            <person name="Ettema T.J."/>
        </authorList>
    </citation>
    <scope>NUCLEOTIDE SEQUENCE</scope>
</reference>
<name>A0A481Z8Q5_9VIRU</name>
<organism evidence="1">
    <name type="scientific">Pithovirus LCPAC202</name>
    <dbReference type="NCBI Taxonomy" id="2506592"/>
    <lineage>
        <taxon>Viruses</taxon>
        <taxon>Pithoviruses</taxon>
    </lineage>
</organism>
<accession>A0A481Z8Q5</accession>
<dbReference type="EMBL" id="MK500509">
    <property type="protein sequence ID" value="QBK91061.1"/>
    <property type="molecule type" value="Genomic_DNA"/>
</dbReference>
<evidence type="ECO:0000313" key="1">
    <source>
        <dbReference type="EMBL" id="QBK91061.1"/>
    </source>
</evidence>
<protein>
    <submittedName>
        <fullName evidence="1">Uncharacterized protein</fullName>
    </submittedName>
</protein>
<sequence>MDPPNISLLKIKPKPKSVITRRGVPLKDIERASVKSKIMDALGKYQSLNAQRSTIAQYMLSRPETLYLHPPTIAGAIFLLELSKQKEVKYDKIFTFRDLDSEIKEVLDKIILTNISGTQLINTRLRTKADLIRYMIFIVRIVEYKI</sequence>
<gene>
    <name evidence="1" type="ORF">LCPAC202_00350</name>
</gene>
<proteinExistence type="predicted"/>